<comment type="caution">
    <text evidence="1">The sequence shown here is derived from an EMBL/GenBank/DDBJ whole genome shotgun (WGS) entry which is preliminary data.</text>
</comment>
<proteinExistence type="predicted"/>
<accession>X1A6M9</accession>
<evidence type="ECO:0000313" key="1">
    <source>
        <dbReference type="EMBL" id="GAG68438.1"/>
    </source>
</evidence>
<protein>
    <submittedName>
        <fullName evidence="1">Uncharacterized protein</fullName>
    </submittedName>
</protein>
<gene>
    <name evidence="1" type="ORF">S01H4_10849</name>
</gene>
<name>X1A6M9_9ZZZZ</name>
<reference evidence="1" key="1">
    <citation type="journal article" date="2014" name="Front. Microbiol.">
        <title>High frequency of phylogenetically diverse reductive dehalogenase-homologous genes in deep subseafloor sedimentary metagenomes.</title>
        <authorList>
            <person name="Kawai M."/>
            <person name="Futagami T."/>
            <person name="Toyoda A."/>
            <person name="Takaki Y."/>
            <person name="Nishi S."/>
            <person name="Hori S."/>
            <person name="Arai W."/>
            <person name="Tsubouchi T."/>
            <person name="Morono Y."/>
            <person name="Uchiyama I."/>
            <person name="Ito T."/>
            <person name="Fujiyama A."/>
            <person name="Inagaki F."/>
            <person name="Takami H."/>
        </authorList>
    </citation>
    <scope>NUCLEOTIDE SEQUENCE</scope>
    <source>
        <strain evidence="1">Expedition CK06-06</strain>
    </source>
</reference>
<dbReference type="EMBL" id="BART01004244">
    <property type="protein sequence ID" value="GAG68438.1"/>
    <property type="molecule type" value="Genomic_DNA"/>
</dbReference>
<organism evidence="1">
    <name type="scientific">marine sediment metagenome</name>
    <dbReference type="NCBI Taxonomy" id="412755"/>
    <lineage>
        <taxon>unclassified sequences</taxon>
        <taxon>metagenomes</taxon>
        <taxon>ecological metagenomes</taxon>
    </lineage>
</organism>
<sequence length="68" mass="7916">MLFENCRVQAKSVVQFLDKYYKNRRFRGRGEEYASVLIASHTARFAEYGFTIISRHDSKTGEVVAYFG</sequence>
<dbReference type="AlphaFoldDB" id="X1A6M9"/>